<keyword evidence="1" id="KW-0808">Transferase</keyword>
<dbReference type="AlphaFoldDB" id="A0AAV4J1C5"/>
<evidence type="ECO:0000313" key="1">
    <source>
        <dbReference type="EMBL" id="GFS16111.1"/>
    </source>
</evidence>
<sequence>MDDTTIICSKEDETRRMLARLDTLIAWCRMKFKAKKSRSLSIRKCKREEAVAFTVAEQQIPTVSQEPVKSLGRWYNSSMKDTRRGVETVQFASEGLLAINKINADFRVSLKCGVSSSC</sequence>
<keyword evidence="2" id="KW-1185">Reference proteome</keyword>
<evidence type="ECO:0000313" key="2">
    <source>
        <dbReference type="Proteomes" id="UP000762676"/>
    </source>
</evidence>
<name>A0AAV4J1C5_9GAST</name>
<protein>
    <submittedName>
        <fullName evidence="1">Reverse transcriptase</fullName>
    </submittedName>
</protein>
<organism evidence="1 2">
    <name type="scientific">Elysia marginata</name>
    <dbReference type="NCBI Taxonomy" id="1093978"/>
    <lineage>
        <taxon>Eukaryota</taxon>
        <taxon>Metazoa</taxon>
        <taxon>Spiralia</taxon>
        <taxon>Lophotrochozoa</taxon>
        <taxon>Mollusca</taxon>
        <taxon>Gastropoda</taxon>
        <taxon>Heterobranchia</taxon>
        <taxon>Euthyneura</taxon>
        <taxon>Panpulmonata</taxon>
        <taxon>Sacoglossa</taxon>
        <taxon>Placobranchoidea</taxon>
        <taxon>Plakobranchidae</taxon>
        <taxon>Elysia</taxon>
    </lineage>
</organism>
<dbReference type="GO" id="GO:0003964">
    <property type="term" value="F:RNA-directed DNA polymerase activity"/>
    <property type="evidence" value="ECO:0007669"/>
    <property type="project" value="UniProtKB-KW"/>
</dbReference>
<keyword evidence="1" id="KW-0695">RNA-directed DNA polymerase</keyword>
<gene>
    <name evidence="1" type="ORF">ElyMa_003205900</name>
</gene>
<comment type="caution">
    <text evidence="1">The sequence shown here is derived from an EMBL/GenBank/DDBJ whole genome shotgun (WGS) entry which is preliminary data.</text>
</comment>
<reference evidence="1 2" key="1">
    <citation type="journal article" date="2021" name="Elife">
        <title>Chloroplast acquisition without the gene transfer in kleptoplastic sea slugs, Plakobranchus ocellatus.</title>
        <authorList>
            <person name="Maeda T."/>
            <person name="Takahashi S."/>
            <person name="Yoshida T."/>
            <person name="Shimamura S."/>
            <person name="Takaki Y."/>
            <person name="Nagai Y."/>
            <person name="Toyoda A."/>
            <person name="Suzuki Y."/>
            <person name="Arimoto A."/>
            <person name="Ishii H."/>
            <person name="Satoh N."/>
            <person name="Nishiyama T."/>
            <person name="Hasebe M."/>
            <person name="Maruyama T."/>
            <person name="Minagawa J."/>
            <person name="Obokata J."/>
            <person name="Shigenobu S."/>
        </authorList>
    </citation>
    <scope>NUCLEOTIDE SEQUENCE [LARGE SCALE GENOMIC DNA]</scope>
</reference>
<keyword evidence="1" id="KW-0548">Nucleotidyltransferase</keyword>
<proteinExistence type="predicted"/>
<accession>A0AAV4J1C5</accession>
<dbReference type="Proteomes" id="UP000762676">
    <property type="component" value="Unassembled WGS sequence"/>
</dbReference>
<dbReference type="EMBL" id="BMAT01006598">
    <property type="protein sequence ID" value="GFS16111.1"/>
    <property type="molecule type" value="Genomic_DNA"/>
</dbReference>